<comment type="caution">
    <text evidence="3">The sequence shown here is derived from an EMBL/GenBank/DDBJ whole genome shotgun (WGS) entry which is preliminary data.</text>
</comment>
<dbReference type="EMBL" id="VDCS01000005">
    <property type="protein sequence ID" value="TNJ45195.1"/>
    <property type="molecule type" value="Genomic_DNA"/>
</dbReference>
<dbReference type="PANTHER" id="PTHR43343:SF3">
    <property type="entry name" value="PROTEASE DO-LIKE 8, CHLOROPLASTIC"/>
    <property type="match status" value="1"/>
</dbReference>
<dbReference type="Pfam" id="PF13365">
    <property type="entry name" value="Trypsin_2"/>
    <property type="match status" value="1"/>
</dbReference>
<evidence type="ECO:0000256" key="1">
    <source>
        <dbReference type="ARBA" id="ARBA00022670"/>
    </source>
</evidence>
<proteinExistence type="predicted"/>
<evidence type="ECO:0000313" key="4">
    <source>
        <dbReference type="Proteomes" id="UP000308713"/>
    </source>
</evidence>
<dbReference type="PRINTS" id="PR00834">
    <property type="entry name" value="PROTEASES2C"/>
</dbReference>
<dbReference type="AlphaFoldDB" id="A0A5C4SMH7"/>
<dbReference type="Proteomes" id="UP000308713">
    <property type="component" value="Unassembled WGS sequence"/>
</dbReference>
<dbReference type="PANTHER" id="PTHR43343">
    <property type="entry name" value="PEPTIDASE S12"/>
    <property type="match status" value="1"/>
</dbReference>
<reference evidence="3 4" key="1">
    <citation type="submission" date="2019-05" db="EMBL/GenBank/DDBJ databases">
        <title>Tamlana fucoidanivorans sp. nov., isolated from the surface of algae collected from Fujian province in China.</title>
        <authorList>
            <person name="Li J."/>
        </authorList>
    </citation>
    <scope>NUCLEOTIDE SEQUENCE [LARGE SCALE GENOMIC DNA]</scope>
    <source>
        <strain evidence="3 4">CW2-9</strain>
    </source>
</reference>
<dbReference type="InterPro" id="IPR051201">
    <property type="entry name" value="Chloro_Bact_Ser_Proteases"/>
</dbReference>
<organism evidence="3 4">
    <name type="scientific">Allotamlana fucoidanivorans</name>
    <dbReference type="NCBI Taxonomy" id="2583814"/>
    <lineage>
        <taxon>Bacteria</taxon>
        <taxon>Pseudomonadati</taxon>
        <taxon>Bacteroidota</taxon>
        <taxon>Flavobacteriia</taxon>
        <taxon>Flavobacteriales</taxon>
        <taxon>Flavobacteriaceae</taxon>
        <taxon>Allotamlana</taxon>
    </lineage>
</organism>
<dbReference type="RefSeq" id="WP_139695595.1">
    <property type="nucleotide sequence ID" value="NZ_CP074074.1"/>
</dbReference>
<keyword evidence="4" id="KW-1185">Reference proteome</keyword>
<dbReference type="InterPro" id="IPR036034">
    <property type="entry name" value="PDZ_sf"/>
</dbReference>
<keyword evidence="2" id="KW-0378">Hydrolase</keyword>
<sequence>MNKFIHNLIVIIFCVNITTAQDISGVYEKVSASVVAIITEENTIVTTENNDFQRVSNKGLGSGFMVTDQLVVTAAHVVRAPQNIFVQFSDGTTIAGKVITSFKSADIALIGLTEPKANPTLVKFGDSDKMKIGQQVFTIGVPLGVGFSLSSGYISGFKRQKTGTNPFTDTEFIQTDAAINQGNSGGPMFNMKGEVIGIVSHITTVSGGSNGIGFACSSNLAQKLLLNNKMPWFGADFHALTGKEAKLFNLPQKSGLLVQRVVLSSIFGKMGVIEGDTEVVIGNQKLIVGGDIILAFNDIPFDITDEALLKLADLFNTIDYNTSFEITVLRAGKMIKLKTKY</sequence>
<dbReference type="Gene3D" id="2.40.10.120">
    <property type="match status" value="1"/>
</dbReference>
<protein>
    <submittedName>
        <fullName evidence="3">Trypsin-like serine protease</fullName>
    </submittedName>
</protein>
<accession>A0A5C4SMH7</accession>
<keyword evidence="1 3" id="KW-0645">Protease</keyword>
<dbReference type="GO" id="GO:0004252">
    <property type="term" value="F:serine-type endopeptidase activity"/>
    <property type="evidence" value="ECO:0007669"/>
    <property type="project" value="InterPro"/>
</dbReference>
<evidence type="ECO:0000256" key="2">
    <source>
        <dbReference type="ARBA" id="ARBA00022801"/>
    </source>
</evidence>
<dbReference type="InterPro" id="IPR009003">
    <property type="entry name" value="Peptidase_S1_PA"/>
</dbReference>
<dbReference type="OrthoDB" id="9758917at2"/>
<dbReference type="SUPFAM" id="SSF50494">
    <property type="entry name" value="Trypsin-like serine proteases"/>
    <property type="match status" value="1"/>
</dbReference>
<name>A0A5C4SMH7_9FLAO</name>
<evidence type="ECO:0000313" key="3">
    <source>
        <dbReference type="EMBL" id="TNJ45195.1"/>
    </source>
</evidence>
<dbReference type="Gene3D" id="2.30.42.10">
    <property type="match status" value="1"/>
</dbReference>
<dbReference type="GO" id="GO:0006508">
    <property type="term" value="P:proteolysis"/>
    <property type="evidence" value="ECO:0007669"/>
    <property type="project" value="UniProtKB-KW"/>
</dbReference>
<gene>
    <name evidence="3" type="ORF">FGF67_05660</name>
</gene>
<dbReference type="InterPro" id="IPR001940">
    <property type="entry name" value="Peptidase_S1C"/>
</dbReference>